<dbReference type="InterPro" id="IPR037804">
    <property type="entry name" value="SGF73"/>
</dbReference>
<feature type="compositionally biased region" description="Basic and acidic residues" evidence="1">
    <location>
        <begin position="1"/>
        <end position="11"/>
    </location>
</feature>
<dbReference type="GO" id="GO:0031048">
    <property type="term" value="P:regulatory ncRNA-mediated heterochromatin formation"/>
    <property type="evidence" value="ECO:0007669"/>
    <property type="project" value="TreeGrafter"/>
</dbReference>
<feature type="region of interest" description="Disordered" evidence="1">
    <location>
        <begin position="1"/>
        <end position="27"/>
    </location>
</feature>
<dbReference type="OrthoDB" id="21678at2759"/>
<feature type="non-terminal residue" evidence="2">
    <location>
        <position position="148"/>
    </location>
</feature>
<accession>A0A9P4YC18</accession>
<dbReference type="GO" id="GO:0000124">
    <property type="term" value="C:SAGA complex"/>
    <property type="evidence" value="ECO:0007669"/>
    <property type="project" value="InterPro"/>
</dbReference>
<gene>
    <name evidence="2" type="ORF">M406DRAFT_354172</name>
</gene>
<dbReference type="GO" id="GO:0006357">
    <property type="term" value="P:regulation of transcription by RNA polymerase II"/>
    <property type="evidence" value="ECO:0007669"/>
    <property type="project" value="TreeGrafter"/>
</dbReference>
<dbReference type="AlphaFoldDB" id="A0A9P4YC18"/>
<feature type="region of interest" description="Disordered" evidence="1">
    <location>
        <begin position="126"/>
        <end position="148"/>
    </location>
</feature>
<comment type="caution">
    <text evidence="2">The sequence shown here is derived from an EMBL/GenBank/DDBJ whole genome shotgun (WGS) entry which is preliminary data.</text>
</comment>
<organism evidence="2 3">
    <name type="scientific">Cryphonectria parasitica (strain ATCC 38755 / EP155)</name>
    <dbReference type="NCBI Taxonomy" id="660469"/>
    <lineage>
        <taxon>Eukaryota</taxon>
        <taxon>Fungi</taxon>
        <taxon>Dikarya</taxon>
        <taxon>Ascomycota</taxon>
        <taxon>Pezizomycotina</taxon>
        <taxon>Sordariomycetes</taxon>
        <taxon>Sordariomycetidae</taxon>
        <taxon>Diaporthales</taxon>
        <taxon>Cryphonectriaceae</taxon>
        <taxon>Cryphonectria-Endothia species complex</taxon>
        <taxon>Cryphonectria</taxon>
    </lineage>
</organism>
<feature type="compositionally biased region" description="Basic and acidic residues" evidence="1">
    <location>
        <begin position="134"/>
        <end position="148"/>
    </location>
</feature>
<sequence length="148" mass="16423">MGDDRKDDEATIKVASKKNHSSGKAKAGAFKLKDRFPKIKEPGDYERGHVVEGLYQKKSKASAATNRVPSPGPAVNHLDDLPHETFTKGIPLADFPTLTSCRWCKKSVLMTTAVDHINGCLRIKKEKANRKKAAREARERAKEQAARK</sequence>
<dbReference type="EMBL" id="MU032344">
    <property type="protein sequence ID" value="KAF3769905.1"/>
    <property type="molecule type" value="Genomic_DNA"/>
</dbReference>
<keyword evidence="3" id="KW-1185">Reference proteome</keyword>
<dbReference type="PANTHER" id="PTHR47805:SF1">
    <property type="entry name" value="SAGA-ASSOCIATED FACTOR 73"/>
    <property type="match status" value="1"/>
</dbReference>
<dbReference type="RefSeq" id="XP_040780866.1">
    <property type="nucleotide sequence ID" value="XM_040922848.1"/>
</dbReference>
<name>A0A9P4YC18_CRYP1</name>
<reference evidence="2" key="1">
    <citation type="journal article" date="2020" name="Phytopathology">
        <title>Genome sequence of the chestnut blight fungus Cryphonectria parasitica EP155: A fundamental resource for an archetypical invasive plant pathogen.</title>
        <authorList>
            <person name="Crouch J.A."/>
            <person name="Dawe A."/>
            <person name="Aerts A."/>
            <person name="Barry K."/>
            <person name="Churchill A.C.L."/>
            <person name="Grimwood J."/>
            <person name="Hillman B."/>
            <person name="Milgroom M.G."/>
            <person name="Pangilinan J."/>
            <person name="Smith M."/>
            <person name="Salamov A."/>
            <person name="Schmutz J."/>
            <person name="Yadav J."/>
            <person name="Grigoriev I.V."/>
            <person name="Nuss D."/>
        </authorList>
    </citation>
    <scope>NUCLEOTIDE SEQUENCE</scope>
    <source>
        <strain evidence="2">EP155</strain>
    </source>
</reference>
<protein>
    <submittedName>
        <fullName evidence="2">Uncharacterized protein</fullName>
    </submittedName>
</protein>
<evidence type="ECO:0000313" key="2">
    <source>
        <dbReference type="EMBL" id="KAF3769905.1"/>
    </source>
</evidence>
<dbReference type="Proteomes" id="UP000803844">
    <property type="component" value="Unassembled WGS sequence"/>
</dbReference>
<feature type="region of interest" description="Disordered" evidence="1">
    <location>
        <begin position="61"/>
        <end position="80"/>
    </location>
</feature>
<evidence type="ECO:0000313" key="3">
    <source>
        <dbReference type="Proteomes" id="UP000803844"/>
    </source>
</evidence>
<evidence type="ECO:0000256" key="1">
    <source>
        <dbReference type="SAM" id="MobiDB-lite"/>
    </source>
</evidence>
<dbReference type="PANTHER" id="PTHR47805">
    <property type="entry name" value="SAGA-ASSOCIATED FACTOR 73"/>
    <property type="match status" value="1"/>
</dbReference>
<proteinExistence type="predicted"/>
<dbReference type="GO" id="GO:1904802">
    <property type="term" value="P:RITS complex assembly"/>
    <property type="evidence" value="ECO:0007669"/>
    <property type="project" value="TreeGrafter"/>
</dbReference>
<dbReference type="GeneID" id="63839977"/>